<dbReference type="Gene3D" id="3.30.470.160">
    <property type="entry name" value="Inositol polyphosphate kinase"/>
    <property type="match status" value="1"/>
</dbReference>
<dbReference type="Proteomes" id="UP000054359">
    <property type="component" value="Unassembled WGS sequence"/>
</dbReference>
<keyword evidence="3 4" id="KW-0418">Kinase</keyword>
<evidence type="ECO:0000313" key="5">
    <source>
        <dbReference type="EMBL" id="KFM78313.1"/>
    </source>
</evidence>
<dbReference type="GO" id="GO:0000828">
    <property type="term" value="F:inositol hexakisphosphate kinase activity"/>
    <property type="evidence" value="ECO:0007669"/>
    <property type="project" value="TreeGrafter"/>
</dbReference>
<dbReference type="GO" id="GO:0005634">
    <property type="term" value="C:nucleus"/>
    <property type="evidence" value="ECO:0007669"/>
    <property type="project" value="TreeGrafter"/>
</dbReference>
<sequence length="524" mass="58821">MKFFVQDRVDCDRACEHDSRNDDIRIPSETEDRGCKLGECLGRCTSETNLQEAGKVCCCARLTNKSARSKASCPAAFWATAGQADPAQSFPSLCCSSKKSVMVYTNTTATAGDMESHAEVATSSLEKAKTSSDPITVLQPFAHQVGGHTQLLVLDHSTLCKPLIQRELHFYLNAPREMRNFIPLYKGVVQVQQIDNSPTIYHPVRGSNKNYGDCEDKLNRTQRHKTSPELRVQIHSCSDKKLIKEKHLHQIYSRPSPKYFLLLENVASNFHKPCILDLKMGTRQHGDDAPPDKRSRQMAKCAASTSARLGVRLCGMQVYKADVDGYICKDKYYGRSLDENGMKSALFQFFCNGSYLRVSLLRKVIGRLIELKKAIEKQHTFRFYSSSLLILYEGCLKGRQEETEDFFSLLEDENSCFEDMEKFGGESMMDDESSLESSNDSTSASASLSWLSSHKMSIESKKCNVVHGPEVDVRMIDFAHTTYDGYDGDTTVHSGPDTGYILGLDNMIRLLREVEDLNSSVDKI</sequence>
<dbReference type="AlphaFoldDB" id="A0A087ULS4"/>
<gene>
    <name evidence="5" type="ORF">X975_24611</name>
</gene>
<dbReference type="SUPFAM" id="SSF56104">
    <property type="entry name" value="SAICAR synthase-like"/>
    <property type="match status" value="1"/>
</dbReference>
<dbReference type="EMBL" id="KK120445">
    <property type="protein sequence ID" value="KFM78313.1"/>
    <property type="molecule type" value="Genomic_DNA"/>
</dbReference>
<dbReference type="Pfam" id="PF03770">
    <property type="entry name" value="IPK"/>
    <property type="match status" value="1"/>
</dbReference>
<dbReference type="GO" id="GO:0005737">
    <property type="term" value="C:cytoplasm"/>
    <property type="evidence" value="ECO:0007669"/>
    <property type="project" value="TreeGrafter"/>
</dbReference>
<proteinExistence type="inferred from homology"/>
<reference evidence="5 6" key="1">
    <citation type="submission" date="2013-11" db="EMBL/GenBank/DDBJ databases">
        <title>Genome sequencing of Stegodyphus mimosarum.</title>
        <authorList>
            <person name="Bechsgaard J."/>
        </authorList>
    </citation>
    <scope>NUCLEOTIDE SEQUENCE [LARGE SCALE GENOMIC DNA]</scope>
</reference>
<evidence type="ECO:0000256" key="1">
    <source>
        <dbReference type="ARBA" id="ARBA00007374"/>
    </source>
</evidence>
<evidence type="ECO:0000256" key="4">
    <source>
        <dbReference type="RuleBase" id="RU363090"/>
    </source>
</evidence>
<dbReference type="EC" id="2.7.-.-" evidence="4"/>
<name>A0A087ULS4_STEMI</name>
<evidence type="ECO:0000256" key="3">
    <source>
        <dbReference type="ARBA" id="ARBA00022777"/>
    </source>
</evidence>
<protein>
    <recommendedName>
        <fullName evidence="4">Kinase</fullName>
        <ecNumber evidence="4">2.7.-.-</ecNumber>
    </recommendedName>
</protein>
<evidence type="ECO:0000313" key="6">
    <source>
        <dbReference type="Proteomes" id="UP000054359"/>
    </source>
</evidence>
<dbReference type="GO" id="GO:0032958">
    <property type="term" value="P:inositol phosphate biosynthetic process"/>
    <property type="evidence" value="ECO:0007669"/>
    <property type="project" value="InterPro"/>
</dbReference>
<dbReference type="OrthoDB" id="2573163at2759"/>
<dbReference type="OMA" id="VMQASHT"/>
<dbReference type="GO" id="GO:0046854">
    <property type="term" value="P:phosphatidylinositol phosphate biosynthetic process"/>
    <property type="evidence" value="ECO:0007669"/>
    <property type="project" value="TreeGrafter"/>
</dbReference>
<keyword evidence="2 4" id="KW-0808">Transferase</keyword>
<evidence type="ECO:0000256" key="2">
    <source>
        <dbReference type="ARBA" id="ARBA00022679"/>
    </source>
</evidence>
<comment type="similarity">
    <text evidence="1 4">Belongs to the inositol phosphokinase (IPK) family.</text>
</comment>
<feature type="non-terminal residue" evidence="5">
    <location>
        <position position="524"/>
    </location>
</feature>
<organism evidence="5 6">
    <name type="scientific">Stegodyphus mimosarum</name>
    <name type="common">African social velvet spider</name>
    <dbReference type="NCBI Taxonomy" id="407821"/>
    <lineage>
        <taxon>Eukaryota</taxon>
        <taxon>Metazoa</taxon>
        <taxon>Ecdysozoa</taxon>
        <taxon>Arthropoda</taxon>
        <taxon>Chelicerata</taxon>
        <taxon>Arachnida</taxon>
        <taxon>Araneae</taxon>
        <taxon>Araneomorphae</taxon>
        <taxon>Entelegynae</taxon>
        <taxon>Eresoidea</taxon>
        <taxon>Eresidae</taxon>
        <taxon>Stegodyphus</taxon>
    </lineage>
</organism>
<dbReference type="InterPro" id="IPR038286">
    <property type="entry name" value="IPK_sf"/>
</dbReference>
<dbReference type="InterPro" id="IPR005522">
    <property type="entry name" value="IPK"/>
</dbReference>
<accession>A0A087ULS4</accession>
<dbReference type="PANTHER" id="PTHR12400">
    <property type="entry name" value="INOSITOL POLYPHOSPHATE KINASE"/>
    <property type="match status" value="1"/>
</dbReference>
<dbReference type="STRING" id="407821.A0A087ULS4"/>
<dbReference type="PANTHER" id="PTHR12400:SF21">
    <property type="entry name" value="KINASE"/>
    <property type="match status" value="1"/>
</dbReference>
<keyword evidence="6" id="KW-1185">Reference proteome</keyword>